<dbReference type="AlphaFoldDB" id="A0A844QF97"/>
<protein>
    <recommendedName>
        <fullName evidence="3">Lipoprotein</fullName>
    </recommendedName>
</protein>
<accession>A0A844QF97</accession>
<dbReference type="EMBL" id="WPHG01000002">
    <property type="protein sequence ID" value="MVA97955.1"/>
    <property type="molecule type" value="Genomic_DNA"/>
</dbReference>
<keyword evidence="2" id="KW-1185">Reference proteome</keyword>
<comment type="caution">
    <text evidence="1">The sequence shown here is derived from an EMBL/GenBank/DDBJ whole genome shotgun (WGS) entry which is preliminary data.</text>
</comment>
<dbReference type="Proteomes" id="UP000463224">
    <property type="component" value="Unassembled WGS sequence"/>
</dbReference>
<evidence type="ECO:0000313" key="2">
    <source>
        <dbReference type="Proteomes" id="UP000463224"/>
    </source>
</evidence>
<dbReference type="PROSITE" id="PS51257">
    <property type="entry name" value="PROKAR_LIPOPROTEIN"/>
    <property type="match status" value="1"/>
</dbReference>
<sequence length="257" mass="27298">MRLAWRGVLLQGFFAIAVTGCASLPDFTDDDYVKVESLFYTVEQELCEALVLVKAEPRLAARLREAGITVGRQYAKATAGLKLVKIVDGGGNANFVIPITNGTAGLGVGANRRHVNTVDTTVSVYYPFTELACSGEIANPPARIAGGLGLKEWILQTTVALINVRETPAAYSYDVAFQLTQDGRARPAIAVATPGLSLLGADISFGAARQVTHTLSVTIRDVALDEAAGKGGAGVPDVVRDALDREESLTILRRIRD</sequence>
<name>A0A844QF97_9HYPH</name>
<evidence type="ECO:0000313" key="1">
    <source>
        <dbReference type="EMBL" id="MVA97955.1"/>
    </source>
</evidence>
<proteinExistence type="predicted"/>
<evidence type="ECO:0008006" key="3">
    <source>
        <dbReference type="Google" id="ProtNLM"/>
    </source>
</evidence>
<reference evidence="1 2" key="1">
    <citation type="submission" date="2019-12" db="EMBL/GenBank/DDBJ databases">
        <title>Nitratireductor arenosus sp. nov., Isolated from sea sand, Jeju island, South Korea.</title>
        <authorList>
            <person name="Kim W."/>
        </authorList>
    </citation>
    <scope>NUCLEOTIDE SEQUENCE [LARGE SCALE GENOMIC DNA]</scope>
    <source>
        <strain evidence="1 2">CAU 1489</strain>
    </source>
</reference>
<gene>
    <name evidence="1" type="ORF">GN330_11935</name>
</gene>
<dbReference type="RefSeq" id="WP_156712853.1">
    <property type="nucleotide sequence ID" value="NZ_WPHG01000002.1"/>
</dbReference>
<organism evidence="1 2">
    <name type="scientific">Nitratireductor arenosus</name>
    <dbReference type="NCBI Taxonomy" id="2682096"/>
    <lineage>
        <taxon>Bacteria</taxon>
        <taxon>Pseudomonadati</taxon>
        <taxon>Pseudomonadota</taxon>
        <taxon>Alphaproteobacteria</taxon>
        <taxon>Hyphomicrobiales</taxon>
        <taxon>Phyllobacteriaceae</taxon>
        <taxon>Nitratireductor</taxon>
    </lineage>
</organism>